<dbReference type="RefSeq" id="WP_260215815.1">
    <property type="nucleotide sequence ID" value="NZ_JAJAGO010000001.1"/>
</dbReference>
<accession>A0ABT2JM53</accession>
<evidence type="ECO:0000256" key="1">
    <source>
        <dbReference type="ARBA" id="ARBA00004127"/>
    </source>
</evidence>
<evidence type="ECO:0000256" key="4">
    <source>
        <dbReference type="ARBA" id="ARBA00023136"/>
    </source>
</evidence>
<dbReference type="EMBL" id="JAJAGO010000001">
    <property type="protein sequence ID" value="MCT2588886.1"/>
    <property type="molecule type" value="Genomic_DNA"/>
</dbReference>
<comment type="caution">
    <text evidence="8">The sequence shown here is derived from an EMBL/GenBank/DDBJ whole genome shotgun (WGS) entry which is preliminary data.</text>
</comment>
<dbReference type="Pfam" id="PF02656">
    <property type="entry name" value="DUF202"/>
    <property type="match status" value="1"/>
</dbReference>
<evidence type="ECO:0000256" key="5">
    <source>
        <dbReference type="SAM" id="MobiDB-lite"/>
    </source>
</evidence>
<dbReference type="Proteomes" id="UP001156389">
    <property type="component" value="Unassembled WGS sequence"/>
</dbReference>
<sequence>MTAGGLVTPPGPGSGGPDRGAQRERTRLAWRRTTLTFTVAAGLAVRSAFEGSVAIGAVAAGAVVLVWIAFLVVAHRRVRELTELPVVGAAGGRLRSAALWTLALTALGVVLLR</sequence>
<keyword evidence="2 6" id="KW-0812">Transmembrane</keyword>
<evidence type="ECO:0000313" key="9">
    <source>
        <dbReference type="Proteomes" id="UP001156389"/>
    </source>
</evidence>
<dbReference type="InterPro" id="IPR003807">
    <property type="entry name" value="DUF202"/>
</dbReference>
<evidence type="ECO:0000313" key="8">
    <source>
        <dbReference type="EMBL" id="MCT2588886.1"/>
    </source>
</evidence>
<evidence type="ECO:0000256" key="2">
    <source>
        <dbReference type="ARBA" id="ARBA00022692"/>
    </source>
</evidence>
<feature type="transmembrane region" description="Helical" evidence="6">
    <location>
        <begin position="55"/>
        <end position="74"/>
    </location>
</feature>
<organism evidence="8 9">
    <name type="scientific">Streptomyces gossypii</name>
    <dbReference type="NCBI Taxonomy" id="2883101"/>
    <lineage>
        <taxon>Bacteria</taxon>
        <taxon>Bacillati</taxon>
        <taxon>Actinomycetota</taxon>
        <taxon>Actinomycetes</taxon>
        <taxon>Kitasatosporales</taxon>
        <taxon>Streptomycetaceae</taxon>
        <taxon>Streptomyces</taxon>
    </lineage>
</organism>
<protein>
    <submittedName>
        <fullName evidence="8">DUF202 domain-containing protein</fullName>
    </submittedName>
</protein>
<name>A0ABT2JM53_9ACTN</name>
<evidence type="ECO:0000256" key="3">
    <source>
        <dbReference type="ARBA" id="ARBA00022989"/>
    </source>
</evidence>
<comment type="subcellular location">
    <subcellularLocation>
        <location evidence="1">Endomembrane system</location>
        <topology evidence="1">Multi-pass membrane protein</topology>
    </subcellularLocation>
</comment>
<keyword evidence="9" id="KW-1185">Reference proteome</keyword>
<feature type="region of interest" description="Disordered" evidence="5">
    <location>
        <begin position="1"/>
        <end position="24"/>
    </location>
</feature>
<keyword evidence="3 6" id="KW-1133">Transmembrane helix</keyword>
<gene>
    <name evidence="8" type="ORF">LHJ74_02870</name>
</gene>
<feature type="domain" description="DUF202" evidence="7">
    <location>
        <begin position="19"/>
        <end position="79"/>
    </location>
</feature>
<evidence type="ECO:0000259" key="7">
    <source>
        <dbReference type="Pfam" id="PF02656"/>
    </source>
</evidence>
<reference evidence="8 9" key="1">
    <citation type="submission" date="2021-10" db="EMBL/GenBank/DDBJ databases">
        <title>Streptomyces gossypii sp. nov., isolated from soil collected from cotton field.</title>
        <authorList>
            <person name="Ge X."/>
            <person name="Chen X."/>
            <person name="Liu W."/>
        </authorList>
    </citation>
    <scope>NUCLEOTIDE SEQUENCE [LARGE SCALE GENOMIC DNA]</scope>
    <source>
        <strain evidence="8 9">N2-109</strain>
    </source>
</reference>
<proteinExistence type="predicted"/>
<evidence type="ECO:0000256" key="6">
    <source>
        <dbReference type="SAM" id="Phobius"/>
    </source>
</evidence>
<keyword evidence="4 6" id="KW-0472">Membrane</keyword>